<gene>
    <name evidence="2" type="ORF">C7B64_10600</name>
</gene>
<dbReference type="Proteomes" id="UP000238762">
    <property type="component" value="Unassembled WGS sequence"/>
</dbReference>
<evidence type="ECO:0000313" key="3">
    <source>
        <dbReference type="Proteomes" id="UP000238762"/>
    </source>
</evidence>
<sequence>MLEVAILDIKPGLAAEFESAFKTASIIIAAMPGYKSHELQRCMETANRYILLVNWEDLENHTVGFRQSPEYQEWRSLLHHFYEPFPIVEHYEVVLRNNQSHRDLVGWVDDRKSNFE</sequence>
<keyword evidence="2" id="KW-0503">Monooxygenase</keyword>
<reference evidence="2 3" key="2">
    <citation type="submission" date="2018-03" db="EMBL/GenBank/DDBJ databases">
        <title>The ancient ancestry and fast evolution of plastids.</title>
        <authorList>
            <person name="Moore K.R."/>
            <person name="Magnabosco C."/>
            <person name="Momper L."/>
            <person name="Gold D.A."/>
            <person name="Bosak T."/>
            <person name="Fournier G.P."/>
        </authorList>
    </citation>
    <scope>NUCLEOTIDE SEQUENCE [LARGE SCALE GENOMIC DNA]</scope>
    <source>
        <strain evidence="2 3">CCAP 1448/3</strain>
    </source>
</reference>
<evidence type="ECO:0000313" key="2">
    <source>
        <dbReference type="EMBL" id="PSB02992.1"/>
    </source>
</evidence>
<dbReference type="InterPro" id="IPR011008">
    <property type="entry name" value="Dimeric_a/b-barrel"/>
</dbReference>
<dbReference type="SUPFAM" id="SSF54909">
    <property type="entry name" value="Dimeric alpha+beta barrel"/>
    <property type="match status" value="1"/>
</dbReference>
<protein>
    <submittedName>
        <fullName evidence="2">Antibiotic biosynthesis monooxygenase</fullName>
    </submittedName>
</protein>
<comment type="caution">
    <text evidence="2">The sequence shown here is derived from an EMBL/GenBank/DDBJ whole genome shotgun (WGS) entry which is preliminary data.</text>
</comment>
<organism evidence="2 3">
    <name type="scientific">Merismopedia glauca CCAP 1448/3</name>
    <dbReference type="NCBI Taxonomy" id="1296344"/>
    <lineage>
        <taxon>Bacteria</taxon>
        <taxon>Bacillati</taxon>
        <taxon>Cyanobacteriota</taxon>
        <taxon>Cyanophyceae</taxon>
        <taxon>Synechococcales</taxon>
        <taxon>Merismopediaceae</taxon>
        <taxon>Merismopedia</taxon>
    </lineage>
</organism>
<keyword evidence="3" id="KW-1185">Reference proteome</keyword>
<dbReference type="InterPro" id="IPR007138">
    <property type="entry name" value="ABM_dom"/>
</dbReference>
<dbReference type="EMBL" id="PVWJ01000044">
    <property type="protein sequence ID" value="PSB02992.1"/>
    <property type="molecule type" value="Genomic_DNA"/>
</dbReference>
<reference evidence="2 3" key="1">
    <citation type="submission" date="2018-02" db="EMBL/GenBank/DDBJ databases">
        <authorList>
            <person name="Cohen D.B."/>
            <person name="Kent A.D."/>
        </authorList>
    </citation>
    <scope>NUCLEOTIDE SEQUENCE [LARGE SCALE GENOMIC DNA]</scope>
    <source>
        <strain evidence="2 3">CCAP 1448/3</strain>
    </source>
</reference>
<dbReference type="OrthoDB" id="9798157at2"/>
<dbReference type="Pfam" id="PF03992">
    <property type="entry name" value="ABM"/>
    <property type="match status" value="1"/>
</dbReference>
<keyword evidence="2" id="KW-0560">Oxidoreductase</keyword>
<dbReference type="PROSITE" id="PS51725">
    <property type="entry name" value="ABM"/>
    <property type="match status" value="1"/>
</dbReference>
<dbReference type="AlphaFoldDB" id="A0A2T1C3Y7"/>
<name>A0A2T1C3Y7_9CYAN</name>
<evidence type="ECO:0000259" key="1">
    <source>
        <dbReference type="PROSITE" id="PS51725"/>
    </source>
</evidence>
<accession>A0A2T1C3Y7</accession>
<dbReference type="Gene3D" id="3.30.70.100">
    <property type="match status" value="1"/>
</dbReference>
<dbReference type="GO" id="GO:0004497">
    <property type="term" value="F:monooxygenase activity"/>
    <property type="evidence" value="ECO:0007669"/>
    <property type="project" value="UniProtKB-KW"/>
</dbReference>
<feature type="domain" description="ABM" evidence="1">
    <location>
        <begin position="1"/>
        <end position="90"/>
    </location>
</feature>
<proteinExistence type="predicted"/>